<sequence length="609" mass="70177">MRYSIMTKRHFIWVSLIALVSCMSQKKLKSGQEAYDVKQYSLAISFYNNEFETAITKKSKAGIAFQLGQCYSKISDSENELIWYKRAYDLGYGLPALEKYAFALKQNEQYDYAIDVFNDLAEEAQGGLIYRREISICKLAQSWKENKSNPFIYRVRPFESLNETANDFAAVYSPAGDIYFSSDRFGTKGKKKYNWSGQFFSDLFILNRESESADLVSINNINTPDNEGSCSLVNNGEKLYFTRCSDPGTGDYYCQIYSALLPQNEEPQLIDLGNFKCNNVNPAIYKSDSILIFSSDREGGEGKYDLYLAQWMDEQWSKPVNLGSLINSQGNEKFPTWDHDTLYFSSDYLAGMGGLDLFKTWRTKDGKWSSPQHLDYPVNSGADDFNFSKDPLFKSNDTIVQSGIFTSNRNQSQGDDIYSFQYIKNPNSVFNVPNKKVGKINIVATINFLKIETYKTENLNKELDSVQLEMTKDMKDFVYSGNKTKMIFYLNPNTDYQIKCSRRGYLNQILSFRTPFLDSLERDTTINLDYKVVLVPLIIDKEFVLDNVYYDYDKWDIREDAKFALDHLYEILISNPKINIVVVSHTDCRGEDQYNLNLSQKELILSFPI</sequence>
<evidence type="ECO:0000313" key="5">
    <source>
        <dbReference type="EMBL" id="MBK9717728.1"/>
    </source>
</evidence>
<dbReference type="InterPro" id="IPR006664">
    <property type="entry name" value="OMP_bac"/>
</dbReference>
<accession>A0A9D7S9I6</accession>
<dbReference type="InterPro" id="IPR006665">
    <property type="entry name" value="OmpA-like"/>
</dbReference>
<keyword evidence="2 3" id="KW-0472">Membrane</keyword>
<organism evidence="5 6">
    <name type="scientific">Candidatus Defluviibacterium haderslevense</name>
    <dbReference type="NCBI Taxonomy" id="2981993"/>
    <lineage>
        <taxon>Bacteria</taxon>
        <taxon>Pseudomonadati</taxon>
        <taxon>Bacteroidota</taxon>
        <taxon>Saprospiria</taxon>
        <taxon>Saprospirales</taxon>
        <taxon>Saprospiraceae</taxon>
        <taxon>Candidatus Defluviibacterium</taxon>
    </lineage>
</organism>
<dbReference type="SUPFAM" id="SSF48452">
    <property type="entry name" value="TPR-like"/>
    <property type="match status" value="1"/>
</dbReference>
<evidence type="ECO:0000259" key="4">
    <source>
        <dbReference type="PROSITE" id="PS51123"/>
    </source>
</evidence>
<dbReference type="EMBL" id="JADKFW010000005">
    <property type="protein sequence ID" value="MBK9717728.1"/>
    <property type="molecule type" value="Genomic_DNA"/>
</dbReference>
<dbReference type="InterPro" id="IPR036737">
    <property type="entry name" value="OmpA-like_sf"/>
</dbReference>
<dbReference type="PROSITE" id="PS51257">
    <property type="entry name" value="PROKAR_LIPOPROTEIN"/>
    <property type="match status" value="1"/>
</dbReference>
<comment type="subcellular location">
    <subcellularLocation>
        <location evidence="1">Membrane</location>
    </subcellularLocation>
</comment>
<reference evidence="5 6" key="1">
    <citation type="submission" date="2020-10" db="EMBL/GenBank/DDBJ databases">
        <title>Connecting structure to function with the recovery of over 1000 high-quality activated sludge metagenome-assembled genomes encoding full-length rRNA genes using long-read sequencing.</title>
        <authorList>
            <person name="Singleton C.M."/>
            <person name="Petriglieri F."/>
            <person name="Kristensen J.M."/>
            <person name="Kirkegaard R.H."/>
            <person name="Michaelsen T.Y."/>
            <person name="Andersen M.H."/>
            <person name="Karst S.M."/>
            <person name="Dueholm M.S."/>
            <person name="Nielsen P.H."/>
            <person name="Albertsen M."/>
        </authorList>
    </citation>
    <scope>NUCLEOTIDE SEQUENCE [LARGE SCALE GENOMIC DNA]</scope>
    <source>
        <strain evidence="5">Ribe_18-Q3-R11-54_BAT3C.373</strain>
    </source>
</reference>
<dbReference type="GO" id="GO:0016020">
    <property type="term" value="C:membrane"/>
    <property type="evidence" value="ECO:0007669"/>
    <property type="project" value="UniProtKB-SubCell"/>
</dbReference>
<protein>
    <submittedName>
        <fullName evidence="5">PD40 domain-containing protein</fullName>
    </submittedName>
</protein>
<dbReference type="SUPFAM" id="SSF82171">
    <property type="entry name" value="DPP6 N-terminal domain-like"/>
    <property type="match status" value="1"/>
</dbReference>
<feature type="domain" description="OmpA-like" evidence="4">
    <location>
        <begin position="539"/>
        <end position="609"/>
    </location>
</feature>
<name>A0A9D7S9I6_9BACT</name>
<dbReference type="PRINTS" id="PR01021">
    <property type="entry name" value="OMPADOMAIN"/>
</dbReference>
<dbReference type="SUPFAM" id="SSF103088">
    <property type="entry name" value="OmpA-like"/>
    <property type="match status" value="1"/>
</dbReference>
<dbReference type="PROSITE" id="PS51123">
    <property type="entry name" value="OMPA_2"/>
    <property type="match status" value="1"/>
</dbReference>
<gene>
    <name evidence="5" type="ORF">IPO85_09480</name>
</gene>
<dbReference type="Proteomes" id="UP000808349">
    <property type="component" value="Unassembled WGS sequence"/>
</dbReference>
<dbReference type="Gene3D" id="3.30.1330.60">
    <property type="entry name" value="OmpA-like domain"/>
    <property type="match status" value="1"/>
</dbReference>
<dbReference type="AlphaFoldDB" id="A0A9D7S9I6"/>
<comment type="caution">
    <text evidence="5">The sequence shown here is derived from an EMBL/GenBank/DDBJ whole genome shotgun (WGS) entry which is preliminary data.</text>
</comment>
<evidence type="ECO:0000256" key="1">
    <source>
        <dbReference type="ARBA" id="ARBA00004370"/>
    </source>
</evidence>
<proteinExistence type="predicted"/>
<dbReference type="InterPro" id="IPR011990">
    <property type="entry name" value="TPR-like_helical_dom_sf"/>
</dbReference>
<evidence type="ECO:0000256" key="3">
    <source>
        <dbReference type="PROSITE-ProRule" id="PRU00473"/>
    </source>
</evidence>
<dbReference type="InterPro" id="IPR011659">
    <property type="entry name" value="WD40"/>
</dbReference>
<evidence type="ECO:0000313" key="6">
    <source>
        <dbReference type="Proteomes" id="UP000808349"/>
    </source>
</evidence>
<evidence type="ECO:0000256" key="2">
    <source>
        <dbReference type="ARBA" id="ARBA00023136"/>
    </source>
</evidence>
<dbReference type="Pfam" id="PF07676">
    <property type="entry name" value="PD40"/>
    <property type="match status" value="2"/>
</dbReference>